<comment type="caution">
    <text evidence="2">The sequence shown here is derived from an EMBL/GenBank/DDBJ whole genome shotgun (WGS) entry which is preliminary data.</text>
</comment>
<feature type="region of interest" description="Disordered" evidence="1">
    <location>
        <begin position="37"/>
        <end position="94"/>
    </location>
</feature>
<protein>
    <submittedName>
        <fullName evidence="2">Uncharacterized protein</fullName>
    </submittedName>
</protein>
<evidence type="ECO:0000256" key="1">
    <source>
        <dbReference type="SAM" id="MobiDB-lite"/>
    </source>
</evidence>
<evidence type="ECO:0000313" key="3">
    <source>
        <dbReference type="Proteomes" id="UP001283361"/>
    </source>
</evidence>
<organism evidence="2 3">
    <name type="scientific">Elysia crispata</name>
    <name type="common">lettuce slug</name>
    <dbReference type="NCBI Taxonomy" id="231223"/>
    <lineage>
        <taxon>Eukaryota</taxon>
        <taxon>Metazoa</taxon>
        <taxon>Spiralia</taxon>
        <taxon>Lophotrochozoa</taxon>
        <taxon>Mollusca</taxon>
        <taxon>Gastropoda</taxon>
        <taxon>Heterobranchia</taxon>
        <taxon>Euthyneura</taxon>
        <taxon>Panpulmonata</taxon>
        <taxon>Sacoglossa</taxon>
        <taxon>Placobranchoidea</taxon>
        <taxon>Plakobranchidae</taxon>
        <taxon>Elysia</taxon>
    </lineage>
</organism>
<sequence>MAKLLFWTSLLTNTLNKEKLKWTNKVGRVPHHFFSSTSPFIPLPKRQNTGSVNSRAQSQSPCVAGTSASSGEDIEREIVKSSSVDPQAPLEERE</sequence>
<dbReference type="EMBL" id="JAWDGP010007746">
    <property type="protein sequence ID" value="KAK3706354.1"/>
    <property type="molecule type" value="Genomic_DNA"/>
</dbReference>
<keyword evidence="3" id="KW-1185">Reference proteome</keyword>
<dbReference type="AlphaFoldDB" id="A0AAE1CLI3"/>
<name>A0AAE1CLI3_9GAST</name>
<proteinExistence type="predicted"/>
<feature type="compositionally biased region" description="Polar residues" evidence="1">
    <location>
        <begin position="46"/>
        <end position="70"/>
    </location>
</feature>
<evidence type="ECO:0000313" key="2">
    <source>
        <dbReference type="EMBL" id="KAK3706354.1"/>
    </source>
</evidence>
<accession>A0AAE1CLI3</accession>
<dbReference type="Proteomes" id="UP001283361">
    <property type="component" value="Unassembled WGS sequence"/>
</dbReference>
<reference evidence="2" key="1">
    <citation type="journal article" date="2023" name="G3 (Bethesda)">
        <title>A reference genome for the long-term kleptoplast-retaining sea slug Elysia crispata morphotype clarki.</title>
        <authorList>
            <person name="Eastman K.E."/>
            <person name="Pendleton A.L."/>
            <person name="Shaikh M.A."/>
            <person name="Suttiyut T."/>
            <person name="Ogas R."/>
            <person name="Tomko P."/>
            <person name="Gavelis G."/>
            <person name="Widhalm J.R."/>
            <person name="Wisecaver J.H."/>
        </authorList>
    </citation>
    <scope>NUCLEOTIDE SEQUENCE</scope>
    <source>
        <strain evidence="2">ECLA1</strain>
    </source>
</reference>
<gene>
    <name evidence="2" type="ORF">RRG08_005951</name>
</gene>